<dbReference type="NCBIfam" id="NF003646">
    <property type="entry name" value="PRK05286.1-4"/>
    <property type="match status" value="1"/>
</dbReference>
<comment type="subunit">
    <text evidence="5 13">Monomer.</text>
</comment>
<keyword evidence="9 13" id="KW-0665">Pyrimidine biosynthesis</keyword>
<dbReference type="UniPathway" id="UPA00070">
    <property type="reaction ID" value="UER00946"/>
</dbReference>
<dbReference type="InterPro" id="IPR005719">
    <property type="entry name" value="Dihydroorotate_DH_2"/>
</dbReference>
<dbReference type="Proteomes" id="UP000280099">
    <property type="component" value="Unassembled WGS sequence"/>
</dbReference>
<dbReference type="CDD" id="cd04738">
    <property type="entry name" value="DHOD_2_like"/>
    <property type="match status" value="1"/>
</dbReference>
<dbReference type="InterPro" id="IPR012135">
    <property type="entry name" value="Dihydroorotate_DH_1_2"/>
</dbReference>
<dbReference type="OrthoDB" id="9802377at2"/>
<dbReference type="SUPFAM" id="SSF51395">
    <property type="entry name" value="FMN-linked oxidoreductases"/>
    <property type="match status" value="1"/>
</dbReference>
<dbReference type="GO" id="GO:0005886">
    <property type="term" value="C:plasma membrane"/>
    <property type="evidence" value="ECO:0007669"/>
    <property type="project" value="UniProtKB-SubCell"/>
</dbReference>
<evidence type="ECO:0000256" key="10">
    <source>
        <dbReference type="ARBA" id="ARBA00023002"/>
    </source>
</evidence>
<feature type="binding site" evidence="13">
    <location>
        <begin position="242"/>
        <end position="243"/>
    </location>
    <ligand>
        <name>substrate</name>
    </ligand>
</feature>
<reference evidence="15 16" key="1">
    <citation type="submission" date="2018-10" db="EMBL/GenBank/DDBJ databases">
        <title>Genomic Encyclopedia of Type Strains, Phase IV (KMG-IV): sequencing the most valuable type-strain genomes for metagenomic binning, comparative biology and taxonomic classification.</title>
        <authorList>
            <person name="Goeker M."/>
        </authorList>
    </citation>
    <scope>NUCLEOTIDE SEQUENCE [LARGE SCALE GENOMIC DNA]</scope>
    <source>
        <strain evidence="15 16">DSM 23800</strain>
    </source>
</reference>
<dbReference type="GO" id="GO:0106430">
    <property type="term" value="F:dihydroorotate dehydrogenase (quinone) activity"/>
    <property type="evidence" value="ECO:0007669"/>
    <property type="project" value="UniProtKB-EC"/>
</dbReference>
<gene>
    <name evidence="13" type="primary">pyrD</name>
    <name evidence="15" type="ORF">DES31_0421</name>
</gene>
<dbReference type="EC" id="1.3.5.2" evidence="13"/>
<dbReference type="NCBIfam" id="NF003644">
    <property type="entry name" value="PRK05286.1-1"/>
    <property type="match status" value="1"/>
</dbReference>
<dbReference type="InterPro" id="IPR001295">
    <property type="entry name" value="Dihydroorotate_DH_CS"/>
</dbReference>
<feature type="binding site" evidence="13">
    <location>
        <position position="293"/>
    </location>
    <ligand>
        <name>FMN</name>
        <dbReference type="ChEBI" id="CHEBI:58210"/>
    </ligand>
</feature>
<dbReference type="PANTHER" id="PTHR48109:SF4">
    <property type="entry name" value="DIHYDROOROTATE DEHYDROGENASE (QUINONE), MITOCHONDRIAL"/>
    <property type="match status" value="1"/>
</dbReference>
<feature type="binding site" evidence="13">
    <location>
        <position position="264"/>
    </location>
    <ligand>
        <name>FMN</name>
        <dbReference type="ChEBI" id="CHEBI:58210"/>
    </ligand>
</feature>
<dbReference type="NCBIfam" id="NF003652">
    <property type="entry name" value="PRK05286.2-5"/>
    <property type="match status" value="1"/>
</dbReference>
<dbReference type="Gene3D" id="3.20.20.70">
    <property type="entry name" value="Aldolase class I"/>
    <property type="match status" value="1"/>
</dbReference>
<evidence type="ECO:0000256" key="6">
    <source>
        <dbReference type="ARBA" id="ARBA00022475"/>
    </source>
</evidence>
<feature type="binding site" evidence="13">
    <location>
        <position position="168"/>
    </location>
    <ligand>
        <name>FMN</name>
        <dbReference type="ChEBI" id="CHEBI:58210"/>
    </ligand>
</feature>
<feature type="binding site" evidence="13">
    <location>
        <position position="213"/>
    </location>
    <ligand>
        <name>FMN</name>
        <dbReference type="ChEBI" id="CHEBI:58210"/>
    </ligand>
</feature>
<dbReference type="NCBIfam" id="NF003645">
    <property type="entry name" value="PRK05286.1-2"/>
    <property type="match status" value="1"/>
</dbReference>
<dbReference type="InterPro" id="IPR050074">
    <property type="entry name" value="DHO_dehydrogenase"/>
</dbReference>
<dbReference type="FunFam" id="3.20.20.70:FF:000028">
    <property type="entry name" value="Dihydroorotate dehydrogenase (quinone)"/>
    <property type="match status" value="1"/>
</dbReference>
<evidence type="ECO:0000313" key="16">
    <source>
        <dbReference type="Proteomes" id="UP000280099"/>
    </source>
</evidence>
<keyword evidence="10 13" id="KW-0560">Oxidoreductase</keyword>
<dbReference type="PROSITE" id="PS00911">
    <property type="entry name" value="DHODEHASE_1"/>
    <property type="match status" value="1"/>
</dbReference>
<keyword evidence="8 13" id="KW-0288">FMN</keyword>
<dbReference type="InterPro" id="IPR005720">
    <property type="entry name" value="Dihydroorotate_DH_cat"/>
</dbReference>
<evidence type="ECO:0000256" key="3">
    <source>
        <dbReference type="ARBA" id="ARBA00005161"/>
    </source>
</evidence>
<comment type="subcellular location">
    <subcellularLocation>
        <location evidence="2 13">Cell membrane</location>
        <topology evidence="2 13">Peripheral membrane protein</topology>
    </subcellularLocation>
</comment>
<dbReference type="Pfam" id="PF01180">
    <property type="entry name" value="DHO_dh"/>
    <property type="match status" value="1"/>
</dbReference>
<feature type="binding site" evidence="13">
    <location>
        <position position="135"/>
    </location>
    <ligand>
        <name>FMN</name>
        <dbReference type="ChEBI" id="CHEBI:58210"/>
    </ligand>
</feature>
<comment type="caution">
    <text evidence="15">The sequence shown here is derived from an EMBL/GenBank/DDBJ whole genome shotgun (WGS) entry which is preliminary data.</text>
</comment>
<dbReference type="RefSeq" id="WP_121121502.1">
    <property type="nucleotide sequence ID" value="NZ_CP016604.1"/>
</dbReference>
<evidence type="ECO:0000313" key="15">
    <source>
        <dbReference type="EMBL" id="RKR77100.1"/>
    </source>
</evidence>
<feature type="domain" description="Dihydroorotate dehydrogenase catalytic" evidence="14">
    <location>
        <begin position="42"/>
        <end position="332"/>
    </location>
</feature>
<feature type="binding site" evidence="13">
    <location>
        <begin position="107"/>
        <end position="111"/>
    </location>
    <ligand>
        <name>substrate</name>
    </ligand>
</feature>
<proteinExistence type="inferred from homology"/>
<dbReference type="HAMAP" id="MF_00225">
    <property type="entry name" value="DHO_dh_type2"/>
    <property type="match status" value="1"/>
</dbReference>
<feature type="binding site" evidence="13">
    <location>
        <position position="168"/>
    </location>
    <ligand>
        <name>substrate</name>
    </ligand>
</feature>
<feature type="binding site" evidence="13">
    <location>
        <position position="241"/>
    </location>
    <ligand>
        <name>FMN</name>
        <dbReference type="ChEBI" id="CHEBI:58210"/>
    </ligand>
</feature>
<dbReference type="AlphaFoldDB" id="A0A420XJ29"/>
<dbReference type="GO" id="GO:0044205">
    <property type="term" value="P:'de novo' UMP biosynthetic process"/>
    <property type="evidence" value="ECO:0007669"/>
    <property type="project" value="UniProtKB-UniRule"/>
</dbReference>
<evidence type="ECO:0000256" key="8">
    <source>
        <dbReference type="ARBA" id="ARBA00022643"/>
    </source>
</evidence>
<evidence type="ECO:0000256" key="1">
    <source>
        <dbReference type="ARBA" id="ARBA00003125"/>
    </source>
</evidence>
<evidence type="ECO:0000256" key="13">
    <source>
        <dbReference type="HAMAP-Rule" id="MF_00225"/>
    </source>
</evidence>
<dbReference type="PIRSF" id="PIRSF000164">
    <property type="entry name" value="DHO_oxidase"/>
    <property type="match status" value="1"/>
</dbReference>
<dbReference type="PANTHER" id="PTHR48109">
    <property type="entry name" value="DIHYDROOROTATE DEHYDROGENASE (QUINONE), MITOCHONDRIAL-RELATED"/>
    <property type="match status" value="1"/>
</dbReference>
<dbReference type="NCBIfam" id="TIGR01036">
    <property type="entry name" value="pyrD_sub2"/>
    <property type="match status" value="1"/>
</dbReference>
<protein>
    <recommendedName>
        <fullName evidence="13">Dihydroorotate dehydrogenase (quinone)</fullName>
        <ecNumber evidence="13">1.3.5.2</ecNumber>
    </recommendedName>
    <alternativeName>
        <fullName evidence="13">DHOdehase</fullName>
        <shortName evidence="13">DHOD</shortName>
        <shortName evidence="13">DHODase</shortName>
    </alternativeName>
    <alternativeName>
        <fullName evidence="13">Dihydroorotate oxidase</fullName>
    </alternativeName>
</protein>
<evidence type="ECO:0000256" key="7">
    <source>
        <dbReference type="ARBA" id="ARBA00022630"/>
    </source>
</evidence>
<comment type="pathway">
    <text evidence="3 13">Pyrimidine metabolism; UMP biosynthesis via de novo pathway; orotate from (S)-dihydroorotate (quinone route): step 1/1.</text>
</comment>
<evidence type="ECO:0000256" key="4">
    <source>
        <dbReference type="ARBA" id="ARBA00005359"/>
    </source>
</evidence>
<organism evidence="15 16">
    <name type="scientific">Otariodibacter oris</name>
    <dbReference type="NCBI Taxonomy" id="1032623"/>
    <lineage>
        <taxon>Bacteria</taxon>
        <taxon>Pseudomonadati</taxon>
        <taxon>Pseudomonadota</taxon>
        <taxon>Gammaproteobacteria</taxon>
        <taxon>Pasteurellales</taxon>
        <taxon>Pasteurellaceae</taxon>
        <taxon>Otariodibacter</taxon>
    </lineage>
</organism>
<dbReference type="GO" id="GO:0005737">
    <property type="term" value="C:cytoplasm"/>
    <property type="evidence" value="ECO:0007669"/>
    <property type="project" value="InterPro"/>
</dbReference>
<keyword evidence="16" id="KW-1185">Reference proteome</keyword>
<accession>A0A420XJ29</accession>
<keyword evidence="6 13" id="KW-1003">Cell membrane</keyword>
<sequence length="334" mass="36163">MHYSLIRKALFSLDPEQAHQFSIQALKCLGKFPSLCSIPENKVKVMGLTFPNPIGLAAGADKNGEAIDGFAKLGFGFIEVGTVTPVAQDGNPRPRQFRLLEAEGIINRNGFNNLGVDVLIENVKKAKYRGILGINIGKNAITPIEKSIDDYQICLRKVYQHASYITVNISSPNTKNLRSLQYGEALDSLLQTLKSEQAELAKRQGIYKPLVLKVAPDLTQSEIESVAESLLNYKIDGLIAGNTTLSRDTVAGLKYANESGGLSGKPLHKLSTNLIHQFQKALQGSIPIIGSGGIHSVSSGQEKIDAGASLLQLYSAMVYQGPKLIKELATHIQP</sequence>
<name>A0A420XJ29_9PAST</name>
<comment type="catalytic activity">
    <reaction evidence="12 13">
        <text>(S)-dihydroorotate + a quinone = orotate + a quinol</text>
        <dbReference type="Rhea" id="RHEA:30187"/>
        <dbReference type="ChEBI" id="CHEBI:24646"/>
        <dbReference type="ChEBI" id="CHEBI:30839"/>
        <dbReference type="ChEBI" id="CHEBI:30864"/>
        <dbReference type="ChEBI" id="CHEBI:132124"/>
        <dbReference type="EC" id="1.3.5.2"/>
    </reaction>
</comment>
<evidence type="ECO:0000256" key="12">
    <source>
        <dbReference type="ARBA" id="ARBA00048639"/>
    </source>
</evidence>
<evidence type="ECO:0000256" key="9">
    <source>
        <dbReference type="ARBA" id="ARBA00022975"/>
    </source>
</evidence>
<keyword evidence="11 13" id="KW-0472">Membrane</keyword>
<evidence type="ECO:0000256" key="11">
    <source>
        <dbReference type="ARBA" id="ARBA00023136"/>
    </source>
</evidence>
<dbReference type="GO" id="GO:0006207">
    <property type="term" value="P:'de novo' pyrimidine nucleobase biosynthetic process"/>
    <property type="evidence" value="ECO:0007669"/>
    <property type="project" value="UniProtKB-UniRule"/>
</dbReference>
<comment type="function">
    <text evidence="1 13">Catalyzes the conversion of dihydroorotate to orotate with quinone as electron acceptor.</text>
</comment>
<evidence type="ECO:0000259" key="14">
    <source>
        <dbReference type="Pfam" id="PF01180"/>
    </source>
</evidence>
<dbReference type="InterPro" id="IPR013785">
    <property type="entry name" value="Aldolase_TIM"/>
</dbReference>
<feature type="binding site" evidence="13">
    <location>
        <position position="82"/>
    </location>
    <ligand>
        <name>FMN</name>
        <dbReference type="ChEBI" id="CHEBI:58210"/>
    </ligand>
</feature>
<keyword evidence="7 13" id="KW-0285">Flavoprotein</keyword>
<comment type="similarity">
    <text evidence="4 13">Belongs to the dihydroorotate dehydrogenase family. Type 2 subfamily.</text>
</comment>
<evidence type="ECO:0000256" key="2">
    <source>
        <dbReference type="ARBA" id="ARBA00004202"/>
    </source>
</evidence>
<feature type="binding site" evidence="13">
    <location>
        <position position="62"/>
    </location>
    <ligand>
        <name>substrate</name>
    </ligand>
</feature>
<dbReference type="EMBL" id="RBJC01000004">
    <property type="protein sequence ID" value="RKR77100.1"/>
    <property type="molecule type" value="Genomic_DNA"/>
</dbReference>
<feature type="binding site" evidence="13">
    <location>
        <begin position="314"/>
        <end position="315"/>
    </location>
    <ligand>
        <name>FMN</name>
        <dbReference type="ChEBI" id="CHEBI:58210"/>
    </ligand>
</feature>
<comment type="cofactor">
    <cofactor evidence="13">
        <name>FMN</name>
        <dbReference type="ChEBI" id="CHEBI:58210"/>
    </cofactor>
    <text evidence="13">Binds 1 FMN per subunit.</text>
</comment>
<feature type="active site" description="Nucleophile" evidence="13">
    <location>
        <position position="171"/>
    </location>
</feature>
<feature type="binding site" evidence="13">
    <location>
        <begin position="58"/>
        <end position="62"/>
    </location>
    <ligand>
        <name>FMN</name>
        <dbReference type="ChEBI" id="CHEBI:58210"/>
    </ligand>
</feature>
<evidence type="ECO:0000256" key="5">
    <source>
        <dbReference type="ARBA" id="ARBA00011245"/>
    </source>
</evidence>
<feature type="binding site" evidence="13">
    <location>
        <position position="173"/>
    </location>
    <ligand>
        <name>substrate</name>
    </ligand>
</feature>